<dbReference type="GO" id="GO:0140662">
    <property type="term" value="F:ATP-dependent protein folding chaperone"/>
    <property type="evidence" value="ECO:0007669"/>
    <property type="project" value="InterPro"/>
</dbReference>
<feature type="non-terminal residue" evidence="3">
    <location>
        <position position="1"/>
    </location>
</feature>
<comment type="caution">
    <text evidence="3">The sequence shown here is derived from an EMBL/GenBank/DDBJ whole genome shotgun (WGS) entry which is preliminary data.</text>
</comment>
<feature type="non-terminal residue" evidence="3">
    <location>
        <position position="269"/>
    </location>
</feature>
<dbReference type="InterPro" id="IPR013126">
    <property type="entry name" value="Hsp_70_fam"/>
</dbReference>
<dbReference type="InterPro" id="IPR043129">
    <property type="entry name" value="ATPase_NBD"/>
</dbReference>
<protein>
    <recommendedName>
        <fullName evidence="4">Hsp70 family protein</fullName>
    </recommendedName>
</protein>
<reference evidence="3" key="1">
    <citation type="journal article" date="2014" name="Front. Microbiol.">
        <title>High frequency of phylogenetically diverse reductive dehalogenase-homologous genes in deep subseafloor sedimentary metagenomes.</title>
        <authorList>
            <person name="Kawai M."/>
            <person name="Futagami T."/>
            <person name="Toyoda A."/>
            <person name="Takaki Y."/>
            <person name="Nishi S."/>
            <person name="Hori S."/>
            <person name="Arai W."/>
            <person name="Tsubouchi T."/>
            <person name="Morono Y."/>
            <person name="Uchiyama I."/>
            <person name="Ito T."/>
            <person name="Fujiyama A."/>
            <person name="Inagaki F."/>
            <person name="Takami H."/>
        </authorList>
    </citation>
    <scope>NUCLEOTIDE SEQUENCE</scope>
    <source>
        <strain evidence="3">Expedition CK06-06</strain>
    </source>
</reference>
<dbReference type="Gene3D" id="3.30.420.40">
    <property type="match status" value="2"/>
</dbReference>
<name>X1LPB0_9ZZZZ</name>
<dbReference type="EMBL" id="BARV01004818">
    <property type="protein sequence ID" value="GAI07671.1"/>
    <property type="molecule type" value="Genomic_DNA"/>
</dbReference>
<proteinExistence type="predicted"/>
<keyword evidence="1" id="KW-0547">Nucleotide-binding</keyword>
<dbReference type="PANTHER" id="PTHR19375">
    <property type="entry name" value="HEAT SHOCK PROTEIN 70KDA"/>
    <property type="match status" value="1"/>
</dbReference>
<keyword evidence="2" id="KW-0067">ATP-binding</keyword>
<dbReference type="SUPFAM" id="SSF53067">
    <property type="entry name" value="Actin-like ATPase domain"/>
    <property type="match status" value="1"/>
</dbReference>
<accession>X1LPB0</accession>
<dbReference type="AlphaFoldDB" id="X1LPB0"/>
<evidence type="ECO:0008006" key="4">
    <source>
        <dbReference type="Google" id="ProtNLM"/>
    </source>
</evidence>
<dbReference type="GO" id="GO:0005524">
    <property type="term" value="F:ATP binding"/>
    <property type="evidence" value="ECO:0007669"/>
    <property type="project" value="UniProtKB-KW"/>
</dbReference>
<evidence type="ECO:0000313" key="3">
    <source>
        <dbReference type="EMBL" id="GAI07671.1"/>
    </source>
</evidence>
<evidence type="ECO:0000256" key="2">
    <source>
        <dbReference type="ARBA" id="ARBA00022840"/>
    </source>
</evidence>
<evidence type="ECO:0000256" key="1">
    <source>
        <dbReference type="ARBA" id="ARBA00022741"/>
    </source>
</evidence>
<organism evidence="3">
    <name type="scientific">marine sediment metagenome</name>
    <dbReference type="NCBI Taxonomy" id="412755"/>
    <lineage>
        <taxon>unclassified sequences</taxon>
        <taxon>metagenomes</taxon>
        <taxon>ecological metagenomes</taxon>
    </lineage>
</organism>
<sequence length="269" mass="30534">LTQSIFAPLEDALDRAEMESYEIDFCLMVGGSSLIPQVRESVEKFFQKGSVGYFEDHLDIQLSVARGAAWNAAIKSLTERPLIEPVLHDGIALITSEGVLNSLIPSRVTLPFPSDGSYAREKLSIPTEFKGRDLRIEVVGEEDKQPIFNEIWSLPEDSSPGDEITMEYRVTSGKQFECRAFLKKHSEYILEKSVENPLVNILNPNELRVKIEEAEEELRNKGGGTARDREIFIDLAKWYTELGQREKALDYLRTALNKIQRPDPIIIFM</sequence>
<dbReference type="Pfam" id="PF00012">
    <property type="entry name" value="HSP70"/>
    <property type="match status" value="1"/>
</dbReference>
<gene>
    <name evidence="3" type="ORF">S06H3_10418</name>
</gene>